<dbReference type="InterPro" id="IPR017850">
    <property type="entry name" value="Alkaline_phosphatase_core_sf"/>
</dbReference>
<dbReference type="GO" id="GO:0016776">
    <property type="term" value="F:phosphotransferase activity, phosphate group as acceptor"/>
    <property type="evidence" value="ECO:0007669"/>
    <property type="project" value="TreeGrafter"/>
</dbReference>
<accession>A0A9P6XQU9</accession>
<dbReference type="Pfam" id="PF00884">
    <property type="entry name" value="Sulfatase"/>
    <property type="match status" value="1"/>
</dbReference>
<evidence type="ECO:0000313" key="2">
    <source>
        <dbReference type="EMBL" id="KAG1530539.1"/>
    </source>
</evidence>
<dbReference type="EMBL" id="JAANIU010012296">
    <property type="protein sequence ID" value="KAG1530539.1"/>
    <property type="molecule type" value="Genomic_DNA"/>
</dbReference>
<dbReference type="AlphaFoldDB" id="A0A9P6XQU9"/>
<dbReference type="PANTHER" id="PTHR30443:SF0">
    <property type="entry name" value="PHOSPHOETHANOLAMINE TRANSFERASE EPTA"/>
    <property type="match status" value="1"/>
</dbReference>
<dbReference type="InterPro" id="IPR000917">
    <property type="entry name" value="Sulfatase_N"/>
</dbReference>
<dbReference type="Proteomes" id="UP000740926">
    <property type="component" value="Unassembled WGS sequence"/>
</dbReference>
<evidence type="ECO:0000259" key="1">
    <source>
        <dbReference type="Pfam" id="PF00884"/>
    </source>
</evidence>
<sequence>MIYLSDHGESLGEKGLFLHGVPYAIAPAEQTRVPMTMWFSPGFASSRGLDLQCVRKRSAAYADHDNLFPSVLGLMQVKTSLYERDRDVFANCEG</sequence>
<proteinExistence type="predicted"/>
<feature type="domain" description="Sulfatase N-terminal" evidence="1">
    <location>
        <begin position="1"/>
        <end position="77"/>
    </location>
</feature>
<comment type="caution">
    <text evidence="2">The sequence shown here is derived from an EMBL/GenBank/DDBJ whole genome shotgun (WGS) entry which is preliminary data.</text>
</comment>
<dbReference type="PANTHER" id="PTHR30443">
    <property type="entry name" value="INNER MEMBRANE PROTEIN"/>
    <property type="match status" value="1"/>
</dbReference>
<dbReference type="InterPro" id="IPR040423">
    <property type="entry name" value="PEA_transferase"/>
</dbReference>
<evidence type="ECO:0000313" key="3">
    <source>
        <dbReference type="Proteomes" id="UP000740926"/>
    </source>
</evidence>
<name>A0A9P6XQU9_9FUNG</name>
<dbReference type="GO" id="GO:0005886">
    <property type="term" value="C:plasma membrane"/>
    <property type="evidence" value="ECO:0007669"/>
    <property type="project" value="UniProtKB-SubCell"/>
</dbReference>
<keyword evidence="3" id="KW-1185">Reference proteome</keyword>
<gene>
    <name evidence="2" type="ORF">G6F50_017249</name>
</gene>
<dbReference type="SUPFAM" id="SSF53649">
    <property type="entry name" value="Alkaline phosphatase-like"/>
    <property type="match status" value="1"/>
</dbReference>
<protein>
    <recommendedName>
        <fullName evidence="1">Sulfatase N-terminal domain-containing protein</fullName>
    </recommendedName>
</protein>
<dbReference type="Gene3D" id="3.40.720.10">
    <property type="entry name" value="Alkaline Phosphatase, subunit A"/>
    <property type="match status" value="1"/>
</dbReference>
<reference evidence="2 3" key="1">
    <citation type="journal article" date="2020" name="Microb. Genom.">
        <title>Genetic diversity of clinical and environmental Mucorales isolates obtained from an investigation of mucormycosis cases among solid organ transplant recipients.</title>
        <authorList>
            <person name="Nguyen M.H."/>
            <person name="Kaul D."/>
            <person name="Muto C."/>
            <person name="Cheng S.J."/>
            <person name="Richter R.A."/>
            <person name="Bruno V.M."/>
            <person name="Liu G."/>
            <person name="Beyhan S."/>
            <person name="Sundermann A.J."/>
            <person name="Mounaud S."/>
            <person name="Pasculle A.W."/>
            <person name="Nierman W.C."/>
            <person name="Driscoll E."/>
            <person name="Cumbie R."/>
            <person name="Clancy C.J."/>
            <person name="Dupont C.L."/>
        </authorList>
    </citation>
    <scope>NUCLEOTIDE SEQUENCE [LARGE SCALE GENOMIC DNA]</scope>
    <source>
        <strain evidence="2 3">GL24</strain>
    </source>
</reference>
<organism evidence="2 3">
    <name type="scientific">Rhizopus delemar</name>
    <dbReference type="NCBI Taxonomy" id="936053"/>
    <lineage>
        <taxon>Eukaryota</taxon>
        <taxon>Fungi</taxon>
        <taxon>Fungi incertae sedis</taxon>
        <taxon>Mucoromycota</taxon>
        <taxon>Mucoromycotina</taxon>
        <taxon>Mucoromycetes</taxon>
        <taxon>Mucorales</taxon>
        <taxon>Mucorineae</taxon>
        <taxon>Rhizopodaceae</taxon>
        <taxon>Rhizopus</taxon>
    </lineage>
</organism>